<reference evidence="4" key="1">
    <citation type="submission" date="2022-11" db="UniProtKB">
        <authorList>
            <consortium name="WormBaseParasite"/>
        </authorList>
    </citation>
    <scope>IDENTIFICATION</scope>
</reference>
<evidence type="ECO:0000313" key="4">
    <source>
        <dbReference type="WBParaSite" id="maker-E.canG7_contigs_4185-snap-gene-0.3-mRNA-1"/>
    </source>
</evidence>
<sequence length="152" mass="16969">MRISPLSFTLLWLLVLVVVSTADAKRRSRVGGAAALKKKSDFGGKKRGKPNLLRLKLGSGLMKGAAKTGLNRITRNGEMKCSVHTLALFLDISFTSFSSICISIISTWQRHTYLMHLRIPPQKGTQKWIWSSIQYWTSMSANCSDLVLMAIR</sequence>
<feature type="transmembrane region" description="Helical" evidence="1">
    <location>
        <begin position="86"/>
        <end position="108"/>
    </location>
</feature>
<organism evidence="3 4">
    <name type="scientific">Echinococcus canadensis</name>
    <dbReference type="NCBI Taxonomy" id="519352"/>
    <lineage>
        <taxon>Eukaryota</taxon>
        <taxon>Metazoa</taxon>
        <taxon>Spiralia</taxon>
        <taxon>Lophotrochozoa</taxon>
        <taxon>Platyhelminthes</taxon>
        <taxon>Cestoda</taxon>
        <taxon>Eucestoda</taxon>
        <taxon>Cyclophyllidea</taxon>
        <taxon>Taeniidae</taxon>
        <taxon>Echinococcus</taxon>
        <taxon>Echinococcus canadensis group</taxon>
    </lineage>
</organism>
<evidence type="ECO:0000313" key="3">
    <source>
        <dbReference type="Proteomes" id="UP000887562"/>
    </source>
</evidence>
<evidence type="ECO:0000256" key="1">
    <source>
        <dbReference type="SAM" id="Phobius"/>
    </source>
</evidence>
<name>A0A915EX90_9CEST</name>
<keyword evidence="1" id="KW-1133">Transmembrane helix</keyword>
<keyword evidence="3" id="KW-1185">Reference proteome</keyword>
<accession>A0A915EX90</accession>
<keyword evidence="2" id="KW-0732">Signal</keyword>
<evidence type="ECO:0000256" key="2">
    <source>
        <dbReference type="SAM" id="SignalP"/>
    </source>
</evidence>
<feature type="signal peptide" evidence="2">
    <location>
        <begin position="1"/>
        <end position="24"/>
    </location>
</feature>
<proteinExistence type="predicted"/>
<keyword evidence="1" id="KW-0472">Membrane</keyword>
<dbReference type="Proteomes" id="UP000887562">
    <property type="component" value="Unplaced"/>
</dbReference>
<dbReference type="AlphaFoldDB" id="A0A915EX90"/>
<keyword evidence="1" id="KW-0812">Transmembrane</keyword>
<protein>
    <submittedName>
        <fullName evidence="4">Secreted protein</fullName>
    </submittedName>
</protein>
<dbReference type="WBParaSite" id="maker-E.canG7_contigs_4185-snap-gene-0.3-mRNA-1">
    <property type="protein sequence ID" value="maker-E.canG7_contigs_4185-snap-gene-0.3-mRNA-1"/>
    <property type="gene ID" value="EcG7_08857"/>
</dbReference>
<feature type="chain" id="PRO_5037713436" evidence="2">
    <location>
        <begin position="25"/>
        <end position="152"/>
    </location>
</feature>